<evidence type="ECO:0000313" key="1">
    <source>
        <dbReference type="EMBL" id="MDG3004481.1"/>
    </source>
</evidence>
<protein>
    <submittedName>
        <fullName evidence="1">Uncharacterized protein</fullName>
    </submittedName>
</protein>
<comment type="caution">
    <text evidence="1">The sequence shown here is derived from an EMBL/GenBank/DDBJ whole genome shotgun (WGS) entry which is preliminary data.</text>
</comment>
<dbReference type="EMBL" id="JARRAG010000002">
    <property type="protein sequence ID" value="MDG3004481.1"/>
    <property type="molecule type" value="Genomic_DNA"/>
</dbReference>
<name>A0ABT6FAH5_9BACT</name>
<keyword evidence="2" id="KW-1185">Reference proteome</keyword>
<sequence>MIPPRRSFQMTAVGTMKLVAFLGLALGASRLLHGTYYEEYIRLQSQLDRIDGITGIEIRSEDDITYEVHSVRFCIGGHPDAVVIFDEPDLDAGLLDRPRHLYIRRLGPWEFHQARYGRVGASPDRPGPATLLAVSSAIDVGPRGPFAAMLPCRIENAKDVVANYDSLVKTFASWPDETTWGVLDESPGIQTAFCRTSIGTGRPLPSPPQFPRLW</sequence>
<evidence type="ECO:0000313" key="2">
    <source>
        <dbReference type="Proteomes" id="UP001216907"/>
    </source>
</evidence>
<organism evidence="1 2">
    <name type="scientific">Paludisphaera mucosa</name>
    <dbReference type="NCBI Taxonomy" id="3030827"/>
    <lineage>
        <taxon>Bacteria</taxon>
        <taxon>Pseudomonadati</taxon>
        <taxon>Planctomycetota</taxon>
        <taxon>Planctomycetia</taxon>
        <taxon>Isosphaerales</taxon>
        <taxon>Isosphaeraceae</taxon>
        <taxon>Paludisphaera</taxon>
    </lineage>
</organism>
<dbReference type="Proteomes" id="UP001216907">
    <property type="component" value="Unassembled WGS sequence"/>
</dbReference>
<accession>A0ABT6FAH5</accession>
<reference evidence="1 2" key="1">
    <citation type="submission" date="2023-03" db="EMBL/GenBank/DDBJ databases">
        <title>Paludisphaera mucosa sp. nov. a novel planctomycete from northern fen.</title>
        <authorList>
            <person name="Ivanova A."/>
        </authorList>
    </citation>
    <scope>NUCLEOTIDE SEQUENCE [LARGE SCALE GENOMIC DNA]</scope>
    <source>
        <strain evidence="1 2">Pla2</strain>
    </source>
</reference>
<dbReference type="RefSeq" id="WP_277860838.1">
    <property type="nucleotide sequence ID" value="NZ_JARRAG010000002.1"/>
</dbReference>
<proteinExistence type="predicted"/>
<gene>
    <name evidence="1" type="ORF">PZE19_11910</name>
</gene>